<dbReference type="PROSITE" id="PS50893">
    <property type="entry name" value="ABC_TRANSPORTER_2"/>
    <property type="match status" value="1"/>
</dbReference>
<dbReference type="Pfam" id="PF00005">
    <property type="entry name" value="ABC_tran"/>
    <property type="match status" value="1"/>
</dbReference>
<dbReference type="GO" id="GO:1903806">
    <property type="term" value="P:L-isoleucine import across plasma membrane"/>
    <property type="evidence" value="ECO:0007669"/>
    <property type="project" value="TreeGrafter"/>
</dbReference>
<dbReference type="Pfam" id="PF12399">
    <property type="entry name" value="BCA_ABC_TP_C"/>
    <property type="match status" value="1"/>
</dbReference>
<dbReference type="InterPro" id="IPR032823">
    <property type="entry name" value="BCA_ABC_TP_C"/>
</dbReference>
<gene>
    <name evidence="5" type="ORF">S01H4_02903</name>
</gene>
<keyword evidence="1" id="KW-0813">Transport</keyword>
<dbReference type="CDD" id="cd03219">
    <property type="entry name" value="ABC_Mj1267_LivG_branched"/>
    <property type="match status" value="1"/>
</dbReference>
<keyword evidence="2" id="KW-0547">Nucleotide-binding</keyword>
<dbReference type="InterPro" id="IPR027417">
    <property type="entry name" value="P-loop_NTPase"/>
</dbReference>
<dbReference type="GO" id="GO:0015188">
    <property type="term" value="F:L-isoleucine transmembrane transporter activity"/>
    <property type="evidence" value="ECO:0007669"/>
    <property type="project" value="TreeGrafter"/>
</dbReference>
<feature type="domain" description="ABC transporter" evidence="4">
    <location>
        <begin position="4"/>
        <end position="252"/>
    </location>
</feature>
<dbReference type="SMART" id="SM00382">
    <property type="entry name" value="AAA"/>
    <property type="match status" value="1"/>
</dbReference>
<dbReference type="AlphaFoldDB" id="X1BPW1"/>
<protein>
    <recommendedName>
        <fullName evidence="4">ABC transporter domain-containing protein</fullName>
    </recommendedName>
</protein>
<dbReference type="GO" id="GO:0005524">
    <property type="term" value="F:ATP binding"/>
    <property type="evidence" value="ECO:0007669"/>
    <property type="project" value="UniProtKB-KW"/>
</dbReference>
<sequence length="257" mass="28871">MSILKADNITIRFGGLTAVSDFYLSLEEGELLGLIGPNGAGKTTVFNMLTGVYKPIKGSIYFKGQEITRKRIDEITTLGIARTFQNIRLFTNLSVIDNVMVGCHLRLKSSVLNAIFHLPQYLQEENYMKEEAKQLLKEVNLENLKSNLAGGLPYGEQRRLEIARALATRPKLLLLDEPAAGMNPHETKDLMSFIQKIQEKFKLTIILIEHDMKVIMGICKRILVLDYGKTIAEGNPVEIQHNPEVIKAYLGVEAHYA</sequence>
<dbReference type="Gene3D" id="3.40.50.300">
    <property type="entry name" value="P-loop containing nucleotide triphosphate hydrolases"/>
    <property type="match status" value="1"/>
</dbReference>
<evidence type="ECO:0000256" key="3">
    <source>
        <dbReference type="ARBA" id="ARBA00022840"/>
    </source>
</evidence>
<evidence type="ECO:0000256" key="2">
    <source>
        <dbReference type="ARBA" id="ARBA00022741"/>
    </source>
</evidence>
<dbReference type="FunFam" id="3.40.50.300:FF:000421">
    <property type="entry name" value="Branched-chain amino acid ABC transporter ATP-binding protein"/>
    <property type="match status" value="1"/>
</dbReference>
<dbReference type="PANTHER" id="PTHR45772">
    <property type="entry name" value="CONSERVED COMPONENT OF ABC TRANSPORTER FOR NATURAL AMINO ACIDS-RELATED"/>
    <property type="match status" value="1"/>
</dbReference>
<comment type="caution">
    <text evidence="5">The sequence shown here is derived from an EMBL/GenBank/DDBJ whole genome shotgun (WGS) entry which is preliminary data.</text>
</comment>
<dbReference type="GO" id="GO:0005304">
    <property type="term" value="F:L-valine transmembrane transporter activity"/>
    <property type="evidence" value="ECO:0007669"/>
    <property type="project" value="TreeGrafter"/>
</dbReference>
<dbReference type="InterPro" id="IPR003593">
    <property type="entry name" value="AAA+_ATPase"/>
</dbReference>
<evidence type="ECO:0000313" key="5">
    <source>
        <dbReference type="EMBL" id="GAG74186.1"/>
    </source>
</evidence>
<evidence type="ECO:0000259" key="4">
    <source>
        <dbReference type="PROSITE" id="PS50893"/>
    </source>
</evidence>
<dbReference type="GO" id="GO:0042941">
    <property type="term" value="P:D-alanine transmembrane transport"/>
    <property type="evidence" value="ECO:0007669"/>
    <property type="project" value="TreeGrafter"/>
</dbReference>
<dbReference type="GO" id="GO:0016887">
    <property type="term" value="F:ATP hydrolysis activity"/>
    <property type="evidence" value="ECO:0007669"/>
    <property type="project" value="InterPro"/>
</dbReference>
<dbReference type="InterPro" id="IPR051120">
    <property type="entry name" value="ABC_AA/LPS_Transport"/>
</dbReference>
<accession>X1BPW1</accession>
<dbReference type="GO" id="GO:1903805">
    <property type="term" value="P:L-valine import across plasma membrane"/>
    <property type="evidence" value="ECO:0007669"/>
    <property type="project" value="TreeGrafter"/>
</dbReference>
<dbReference type="EMBL" id="BART01000672">
    <property type="protein sequence ID" value="GAG74186.1"/>
    <property type="molecule type" value="Genomic_DNA"/>
</dbReference>
<dbReference type="PANTHER" id="PTHR45772:SF7">
    <property type="entry name" value="AMINO ACID ABC TRANSPORTER ATP-BINDING PROTEIN"/>
    <property type="match status" value="1"/>
</dbReference>
<dbReference type="GO" id="GO:0015192">
    <property type="term" value="F:L-phenylalanine transmembrane transporter activity"/>
    <property type="evidence" value="ECO:0007669"/>
    <property type="project" value="TreeGrafter"/>
</dbReference>
<keyword evidence="3" id="KW-0067">ATP-binding</keyword>
<name>X1BPW1_9ZZZZ</name>
<reference evidence="5" key="1">
    <citation type="journal article" date="2014" name="Front. Microbiol.">
        <title>High frequency of phylogenetically diverse reductive dehalogenase-homologous genes in deep subseafloor sedimentary metagenomes.</title>
        <authorList>
            <person name="Kawai M."/>
            <person name="Futagami T."/>
            <person name="Toyoda A."/>
            <person name="Takaki Y."/>
            <person name="Nishi S."/>
            <person name="Hori S."/>
            <person name="Arai W."/>
            <person name="Tsubouchi T."/>
            <person name="Morono Y."/>
            <person name="Uchiyama I."/>
            <person name="Ito T."/>
            <person name="Fujiyama A."/>
            <person name="Inagaki F."/>
            <person name="Takami H."/>
        </authorList>
    </citation>
    <scope>NUCLEOTIDE SEQUENCE</scope>
    <source>
        <strain evidence="5">Expedition CK06-06</strain>
    </source>
</reference>
<dbReference type="GO" id="GO:0015808">
    <property type="term" value="P:L-alanine transport"/>
    <property type="evidence" value="ECO:0007669"/>
    <property type="project" value="TreeGrafter"/>
</dbReference>
<organism evidence="5">
    <name type="scientific">marine sediment metagenome</name>
    <dbReference type="NCBI Taxonomy" id="412755"/>
    <lineage>
        <taxon>unclassified sequences</taxon>
        <taxon>metagenomes</taxon>
        <taxon>ecological metagenomes</taxon>
    </lineage>
</organism>
<evidence type="ECO:0000256" key="1">
    <source>
        <dbReference type="ARBA" id="ARBA00022448"/>
    </source>
</evidence>
<dbReference type="GO" id="GO:0005886">
    <property type="term" value="C:plasma membrane"/>
    <property type="evidence" value="ECO:0007669"/>
    <property type="project" value="TreeGrafter"/>
</dbReference>
<dbReference type="InterPro" id="IPR003439">
    <property type="entry name" value="ABC_transporter-like_ATP-bd"/>
</dbReference>
<dbReference type="SUPFAM" id="SSF52540">
    <property type="entry name" value="P-loop containing nucleoside triphosphate hydrolases"/>
    <property type="match status" value="1"/>
</dbReference>
<proteinExistence type="predicted"/>